<name>A0A199V2I3_ANACO</name>
<dbReference type="FunFam" id="1.10.238.10:FF:000173">
    <property type="entry name" value="uncharacterized TPR repeat-containing protein At1g05150-like"/>
    <property type="match status" value="1"/>
</dbReference>
<feature type="region of interest" description="Disordered" evidence="1">
    <location>
        <begin position="102"/>
        <end position="189"/>
    </location>
</feature>
<comment type="caution">
    <text evidence="3">The sequence shown here is derived from an EMBL/GenBank/DDBJ whole genome shotgun (WGS) entry which is preliminary data.</text>
</comment>
<dbReference type="EMBL" id="LSRQ01003613">
    <property type="protein sequence ID" value="OAY71111.1"/>
    <property type="molecule type" value="Genomic_DNA"/>
</dbReference>
<dbReference type="InterPro" id="IPR002048">
    <property type="entry name" value="EF_hand_dom"/>
</dbReference>
<dbReference type="PANTHER" id="PTHR45081">
    <property type="entry name" value="EF HAND FAMILY PROTEIN, PUTATIVE, EXPRESSED-RELATED"/>
    <property type="match status" value="1"/>
</dbReference>
<evidence type="ECO:0000313" key="4">
    <source>
        <dbReference type="Proteomes" id="UP000092600"/>
    </source>
</evidence>
<feature type="domain" description="EF-hand" evidence="2">
    <location>
        <begin position="8"/>
        <end position="43"/>
    </location>
</feature>
<evidence type="ECO:0000256" key="1">
    <source>
        <dbReference type="SAM" id="MobiDB-lite"/>
    </source>
</evidence>
<proteinExistence type="predicted"/>
<evidence type="ECO:0000313" key="3">
    <source>
        <dbReference type="EMBL" id="OAY71111.1"/>
    </source>
</evidence>
<accession>A0A199V2I3</accession>
<sequence>MMASGGGGRAEKVRRIFERFDANRDGGLNREEMAALVVAVNPRVKFSDEQISAILDEVFRTYAEFIRPDSGLSLDGLLRTYDDGAGDVDRDFDALSLRLDPEAAAPPEPSAARVGQATAASSSSVLSTTACSPMTGTLRPSARAAAAPGPPPQPRRLRSKHLRRLPPPRHLRRWQQHNNNNNFDSFSEAGGPARWAVRPDVFRRPRFAWDETGRDYLTFLKELAVSAAARRCTLREEAFDNHMVIGALSMSTAFRDALISFRRACELQPTTCAPTSRRQLLYALGRHARPRGVSARSRGCGGRGVAVS</sequence>
<reference evidence="3 4" key="1">
    <citation type="journal article" date="2016" name="DNA Res.">
        <title>The draft genome of MD-2 pineapple using hybrid error correction of long reads.</title>
        <authorList>
            <person name="Redwan R.M."/>
            <person name="Saidin A."/>
            <person name="Kumar S.V."/>
        </authorList>
    </citation>
    <scope>NUCLEOTIDE SEQUENCE [LARGE SCALE GENOMIC DNA]</scope>
    <source>
        <strain evidence="4">cv. MD2</strain>
        <tissue evidence="3">Leaf</tissue>
    </source>
</reference>
<protein>
    <submittedName>
        <fullName evidence="3">Putative TPR repeat-containing protein</fullName>
    </submittedName>
</protein>
<evidence type="ECO:0000259" key="2">
    <source>
        <dbReference type="PROSITE" id="PS50222"/>
    </source>
</evidence>
<feature type="compositionally biased region" description="Basic residues" evidence="1">
    <location>
        <begin position="155"/>
        <end position="175"/>
    </location>
</feature>
<dbReference type="STRING" id="4615.A0A199V2I3"/>
<feature type="compositionally biased region" description="Low complexity" evidence="1">
    <location>
        <begin position="117"/>
        <end position="132"/>
    </location>
</feature>
<gene>
    <name evidence="3" type="ORF">ACMD2_26062</name>
</gene>
<dbReference type="SUPFAM" id="SSF47473">
    <property type="entry name" value="EF-hand"/>
    <property type="match status" value="1"/>
</dbReference>
<dbReference type="Gene3D" id="1.10.238.10">
    <property type="entry name" value="EF-hand"/>
    <property type="match status" value="1"/>
</dbReference>
<dbReference type="InterPro" id="IPR011992">
    <property type="entry name" value="EF-hand-dom_pair"/>
</dbReference>
<dbReference type="AlphaFoldDB" id="A0A199V2I3"/>
<dbReference type="Proteomes" id="UP000092600">
    <property type="component" value="Unassembled WGS sequence"/>
</dbReference>
<organism evidence="3 4">
    <name type="scientific">Ananas comosus</name>
    <name type="common">Pineapple</name>
    <name type="synonym">Ananas ananas</name>
    <dbReference type="NCBI Taxonomy" id="4615"/>
    <lineage>
        <taxon>Eukaryota</taxon>
        <taxon>Viridiplantae</taxon>
        <taxon>Streptophyta</taxon>
        <taxon>Embryophyta</taxon>
        <taxon>Tracheophyta</taxon>
        <taxon>Spermatophyta</taxon>
        <taxon>Magnoliopsida</taxon>
        <taxon>Liliopsida</taxon>
        <taxon>Poales</taxon>
        <taxon>Bromeliaceae</taxon>
        <taxon>Bromelioideae</taxon>
        <taxon>Ananas</taxon>
    </lineage>
</organism>
<dbReference type="GO" id="GO:0005886">
    <property type="term" value="C:plasma membrane"/>
    <property type="evidence" value="ECO:0007669"/>
    <property type="project" value="TreeGrafter"/>
</dbReference>
<feature type="compositionally biased region" description="Polar residues" evidence="1">
    <location>
        <begin position="176"/>
        <end position="185"/>
    </location>
</feature>
<dbReference type="PROSITE" id="PS50222">
    <property type="entry name" value="EF_HAND_2"/>
    <property type="match status" value="1"/>
</dbReference>
<dbReference type="GO" id="GO:0005509">
    <property type="term" value="F:calcium ion binding"/>
    <property type="evidence" value="ECO:0007669"/>
    <property type="project" value="InterPro"/>
</dbReference>
<dbReference type="PANTHER" id="PTHR45081:SF1">
    <property type="entry name" value="EF HAND FAMILY PROTEIN, PUTATIVE, EXPRESSED-RELATED"/>
    <property type="match status" value="1"/>
</dbReference>